<dbReference type="PANTHER" id="PTHR43333:SF1">
    <property type="entry name" value="D-ISOMER SPECIFIC 2-HYDROXYACID DEHYDROGENASE NAD-BINDING DOMAIN-CONTAINING PROTEIN"/>
    <property type="match status" value="1"/>
</dbReference>
<dbReference type="EMBL" id="CP003742">
    <property type="protein sequence ID" value="AGI71062.1"/>
    <property type="molecule type" value="Genomic_DNA"/>
</dbReference>
<dbReference type="GO" id="GO:0051287">
    <property type="term" value="F:NAD binding"/>
    <property type="evidence" value="ECO:0007669"/>
    <property type="project" value="InterPro"/>
</dbReference>
<dbReference type="InterPro" id="IPR006140">
    <property type="entry name" value="D-isomer_DH_NAD-bd"/>
</dbReference>
<dbReference type="KEGG" id="oar:OA238_c08490"/>
<dbReference type="eggNOG" id="COG0111">
    <property type="taxonomic scope" value="Bacteria"/>
</dbReference>
<keyword evidence="2" id="KW-0520">NAD</keyword>
<evidence type="ECO:0000256" key="2">
    <source>
        <dbReference type="ARBA" id="ARBA00023027"/>
    </source>
</evidence>
<feature type="domain" description="D-isomer specific 2-hydroxyacid dehydrogenase NAD-binding" evidence="3">
    <location>
        <begin position="112"/>
        <end position="278"/>
    </location>
</feature>
<dbReference type="OrthoDB" id="9787219at2"/>
<reference evidence="4 5" key="1">
    <citation type="journal article" date="2013" name="PLoS ONE">
        <title>Poles Apart: Arctic and Antarctic Octadecabacter strains Share High Genome Plasticity and a New Type of Xanthorhodopsin.</title>
        <authorList>
            <person name="Vollmers J."/>
            <person name="Voget S."/>
            <person name="Dietrich S."/>
            <person name="Gollnow K."/>
            <person name="Smits M."/>
            <person name="Meyer K."/>
            <person name="Brinkhoff T."/>
            <person name="Simon M."/>
            <person name="Daniel R."/>
        </authorList>
    </citation>
    <scope>NUCLEOTIDE SEQUENCE [LARGE SCALE GENOMIC DNA]</scope>
    <source>
        <strain evidence="4 5">238</strain>
    </source>
</reference>
<accession>M9RFW0</accession>
<protein>
    <submittedName>
        <fullName evidence="4">Putative glyoxylate/hydroxypyruvate reductase A</fullName>
    </submittedName>
</protein>
<sequence>MTKNTPICALFSAGDAAWPDYAAALPPAFAAQGLTVDVSRDHAPETVDYIIAAPNGPVQDFAPFTRCKAVLNLWAGVEDIATNKTLTQPLARMVDPGLTDGMVEWVVGHTMRHHLGIDDHIHGQDGIWRAAFPPLAQERPVTILGLGALGAACAKMLTALNFPVTGWSRSQKDIVNVTCLSGNDGLRDALTDAEIVVLLLPLTDATTNILNAEKLALLVDGAFIINPGRGPLIDDVALLKALDRNVAHATLDVFRTEPLPKSHAFWDHPKITVTPHIASTTRASTAALCIAENIRRGEDGLPFMHLVDRSKGY</sequence>
<dbReference type="PANTHER" id="PTHR43333">
    <property type="entry name" value="2-HACID_DH_C DOMAIN-CONTAINING PROTEIN"/>
    <property type="match status" value="1"/>
</dbReference>
<evidence type="ECO:0000313" key="4">
    <source>
        <dbReference type="EMBL" id="AGI71062.1"/>
    </source>
</evidence>
<keyword evidence="4" id="KW-0670">Pyruvate</keyword>
<dbReference type="InterPro" id="IPR036291">
    <property type="entry name" value="NAD(P)-bd_dom_sf"/>
</dbReference>
<dbReference type="RefSeq" id="WP_015494287.1">
    <property type="nucleotide sequence ID" value="NC_020908.1"/>
</dbReference>
<organism evidence="4 5">
    <name type="scientific">Octadecabacter arcticus 238</name>
    <dbReference type="NCBI Taxonomy" id="391616"/>
    <lineage>
        <taxon>Bacteria</taxon>
        <taxon>Pseudomonadati</taxon>
        <taxon>Pseudomonadota</taxon>
        <taxon>Alphaproteobacteria</taxon>
        <taxon>Rhodobacterales</taxon>
        <taxon>Roseobacteraceae</taxon>
        <taxon>Octadecabacter</taxon>
    </lineage>
</organism>
<keyword evidence="5" id="KW-1185">Reference proteome</keyword>
<evidence type="ECO:0000313" key="5">
    <source>
        <dbReference type="Proteomes" id="UP000004688"/>
    </source>
</evidence>
<name>M9RFW0_9RHOB</name>
<dbReference type="AlphaFoldDB" id="M9RFW0"/>
<proteinExistence type="predicted"/>
<dbReference type="CDD" id="cd12164">
    <property type="entry name" value="GDH_like_2"/>
    <property type="match status" value="1"/>
</dbReference>
<evidence type="ECO:0000259" key="3">
    <source>
        <dbReference type="Pfam" id="PF02826"/>
    </source>
</evidence>
<dbReference type="GO" id="GO:0016491">
    <property type="term" value="F:oxidoreductase activity"/>
    <property type="evidence" value="ECO:0007669"/>
    <property type="project" value="UniProtKB-KW"/>
</dbReference>
<dbReference type="Pfam" id="PF02826">
    <property type="entry name" value="2-Hacid_dh_C"/>
    <property type="match status" value="1"/>
</dbReference>
<keyword evidence="1" id="KW-0560">Oxidoreductase</keyword>
<gene>
    <name evidence="4" type="ORF">OA238_c08490</name>
</gene>
<dbReference type="Gene3D" id="3.40.50.720">
    <property type="entry name" value="NAD(P)-binding Rossmann-like Domain"/>
    <property type="match status" value="2"/>
</dbReference>
<dbReference type="SUPFAM" id="SSF51735">
    <property type="entry name" value="NAD(P)-binding Rossmann-fold domains"/>
    <property type="match status" value="1"/>
</dbReference>
<dbReference type="HOGENOM" id="CLU_019796_1_0_5"/>
<dbReference type="STRING" id="391616.OA238_c08490"/>
<dbReference type="Proteomes" id="UP000004688">
    <property type="component" value="Chromosome"/>
</dbReference>
<evidence type="ECO:0000256" key="1">
    <source>
        <dbReference type="ARBA" id="ARBA00023002"/>
    </source>
</evidence>